<feature type="domain" description="Carrier" evidence="1">
    <location>
        <begin position="24"/>
        <end position="66"/>
    </location>
</feature>
<dbReference type="InterPro" id="IPR009081">
    <property type="entry name" value="PP-bd_ACP"/>
</dbReference>
<evidence type="ECO:0000313" key="3">
    <source>
        <dbReference type="Proteomes" id="UP000198727"/>
    </source>
</evidence>
<dbReference type="Pfam" id="PF00550">
    <property type="entry name" value="PP-binding"/>
    <property type="match status" value="1"/>
</dbReference>
<name>A0A1I5P132_9PSEU</name>
<gene>
    <name evidence="2" type="ORF">SAMN05421810_102110</name>
</gene>
<dbReference type="Proteomes" id="UP000198727">
    <property type="component" value="Unassembled WGS sequence"/>
</dbReference>
<dbReference type="RefSeq" id="WP_092528747.1">
    <property type="nucleotide sequence ID" value="NZ_FOWW01000002.1"/>
</dbReference>
<dbReference type="OrthoDB" id="3396741at2"/>
<dbReference type="EMBL" id="FOWW01000002">
    <property type="protein sequence ID" value="SFP27818.1"/>
    <property type="molecule type" value="Genomic_DNA"/>
</dbReference>
<sequence length="86" mass="9681">MTEIVDRAEFERRFKKFVGELKPGFDTDSIAPGDNLFDLGALDSLSMTRVVIFLEDLLGAEIDLETATIDAFSSIDVMYSRFIEPK</sequence>
<dbReference type="SUPFAM" id="SSF47336">
    <property type="entry name" value="ACP-like"/>
    <property type="match status" value="1"/>
</dbReference>
<evidence type="ECO:0000313" key="2">
    <source>
        <dbReference type="EMBL" id="SFP27818.1"/>
    </source>
</evidence>
<keyword evidence="3" id="KW-1185">Reference proteome</keyword>
<dbReference type="STRING" id="587909.SAMN05421810_102110"/>
<organism evidence="2 3">
    <name type="scientific">Amycolatopsis arida</name>
    <dbReference type="NCBI Taxonomy" id="587909"/>
    <lineage>
        <taxon>Bacteria</taxon>
        <taxon>Bacillati</taxon>
        <taxon>Actinomycetota</taxon>
        <taxon>Actinomycetes</taxon>
        <taxon>Pseudonocardiales</taxon>
        <taxon>Pseudonocardiaceae</taxon>
        <taxon>Amycolatopsis</taxon>
    </lineage>
</organism>
<reference evidence="3" key="1">
    <citation type="submission" date="2016-10" db="EMBL/GenBank/DDBJ databases">
        <authorList>
            <person name="Varghese N."/>
            <person name="Submissions S."/>
        </authorList>
    </citation>
    <scope>NUCLEOTIDE SEQUENCE [LARGE SCALE GENOMIC DNA]</scope>
    <source>
        <strain evidence="3">CGMCC 4.5579</strain>
    </source>
</reference>
<protein>
    <submittedName>
        <fullName evidence="2">Phosphopantetheine attachment site</fullName>
    </submittedName>
</protein>
<dbReference type="InterPro" id="IPR036736">
    <property type="entry name" value="ACP-like_sf"/>
</dbReference>
<dbReference type="Gene3D" id="1.10.1200.10">
    <property type="entry name" value="ACP-like"/>
    <property type="match status" value="1"/>
</dbReference>
<accession>A0A1I5P132</accession>
<dbReference type="AlphaFoldDB" id="A0A1I5P132"/>
<proteinExistence type="predicted"/>
<evidence type="ECO:0000259" key="1">
    <source>
        <dbReference type="Pfam" id="PF00550"/>
    </source>
</evidence>